<evidence type="ECO:0000313" key="2">
    <source>
        <dbReference type="Proteomes" id="UP001595699"/>
    </source>
</evidence>
<accession>A0ABV7YN18</accession>
<dbReference type="Gene3D" id="3.90.1200.10">
    <property type="match status" value="1"/>
</dbReference>
<reference evidence="2" key="1">
    <citation type="journal article" date="2019" name="Int. J. Syst. Evol. Microbiol.">
        <title>The Global Catalogue of Microorganisms (GCM) 10K type strain sequencing project: providing services to taxonomists for standard genome sequencing and annotation.</title>
        <authorList>
            <consortium name="The Broad Institute Genomics Platform"/>
            <consortium name="The Broad Institute Genome Sequencing Center for Infectious Disease"/>
            <person name="Wu L."/>
            <person name="Ma J."/>
        </authorList>
    </citation>
    <scope>NUCLEOTIDE SEQUENCE [LARGE SCALE GENOMIC DNA]</scope>
    <source>
        <strain evidence="2">CGMCC 4.7241</strain>
    </source>
</reference>
<organism evidence="1 2">
    <name type="scientific">Tenggerimyces flavus</name>
    <dbReference type="NCBI Taxonomy" id="1708749"/>
    <lineage>
        <taxon>Bacteria</taxon>
        <taxon>Bacillati</taxon>
        <taxon>Actinomycetota</taxon>
        <taxon>Actinomycetes</taxon>
        <taxon>Propionibacteriales</taxon>
        <taxon>Nocardioidaceae</taxon>
        <taxon>Tenggerimyces</taxon>
    </lineage>
</organism>
<dbReference type="Proteomes" id="UP001595699">
    <property type="component" value="Unassembled WGS sequence"/>
</dbReference>
<protein>
    <submittedName>
        <fullName evidence="1">Phosphotransferase</fullName>
    </submittedName>
</protein>
<evidence type="ECO:0000313" key="1">
    <source>
        <dbReference type="EMBL" id="MFC3766249.1"/>
    </source>
</evidence>
<dbReference type="RefSeq" id="WP_205117535.1">
    <property type="nucleotide sequence ID" value="NZ_JAFBCM010000001.1"/>
</dbReference>
<proteinExistence type="predicted"/>
<gene>
    <name evidence="1" type="ORF">ACFOUW_35855</name>
</gene>
<dbReference type="EMBL" id="JBHRZH010000050">
    <property type="protein sequence ID" value="MFC3766249.1"/>
    <property type="molecule type" value="Genomic_DNA"/>
</dbReference>
<keyword evidence="2" id="KW-1185">Reference proteome</keyword>
<comment type="caution">
    <text evidence="1">The sequence shown here is derived from an EMBL/GenBank/DDBJ whole genome shotgun (WGS) entry which is preliminary data.</text>
</comment>
<dbReference type="SUPFAM" id="SSF56112">
    <property type="entry name" value="Protein kinase-like (PK-like)"/>
    <property type="match status" value="1"/>
</dbReference>
<sequence length="390" mass="43168">MIDVQSQELPAPVVLDDATVEAFARAASGDEAATVEGWWIEPVDYVVGTPSTGALKRLKVKLAGADVPQSIFLKLLQSPKHWALIDLVPPEARTLFVTEFPWRLEQRAYVSDLGALLPEGLRLAKLYRAEELEDERVALWVEDVRQSAAPWDLRRFERAARALGRLAARRRPGQVEPFYPRPNAVLNDALRYYVDGRVTIGALPLLDDDAAWAHPLLESAWPGGPDADVRGRLQALATRIEEFFDGLEQRPHTYAHGDASPQNLLVPADAPDTFVVIDWGFDCPLAVGFDLGQLLIGLAHAGELRTDELRAVHDAIIPAYVDGLREEGWEPGEDAVRYGFVASLLLRSAFTAIPFERFGEGYSPELAAHFAERIALTKFLLDLADELPQV</sequence>
<name>A0ABV7YN18_9ACTN</name>
<dbReference type="InterPro" id="IPR011009">
    <property type="entry name" value="Kinase-like_dom_sf"/>
</dbReference>